<reference evidence="2" key="1">
    <citation type="journal article" date="2019" name="Int. J. Syst. Evol. Microbiol.">
        <title>The Global Catalogue of Microorganisms (GCM) 10K type strain sequencing project: providing services to taxonomists for standard genome sequencing and annotation.</title>
        <authorList>
            <consortium name="The Broad Institute Genomics Platform"/>
            <consortium name="The Broad Institute Genome Sequencing Center for Infectious Disease"/>
            <person name="Wu L."/>
            <person name="Ma J."/>
        </authorList>
    </citation>
    <scope>NUCLEOTIDE SEQUENCE [LARGE SCALE GENOMIC DNA]</scope>
    <source>
        <strain evidence="2">KACC 12602</strain>
    </source>
</reference>
<evidence type="ECO:0000313" key="2">
    <source>
        <dbReference type="Proteomes" id="UP001596161"/>
    </source>
</evidence>
<evidence type="ECO:0000313" key="1">
    <source>
        <dbReference type="EMBL" id="MFC5272085.1"/>
    </source>
</evidence>
<dbReference type="RefSeq" id="WP_378018444.1">
    <property type="nucleotide sequence ID" value="NZ_JBHSKT010000011.1"/>
</dbReference>
<dbReference type="Proteomes" id="UP001596161">
    <property type="component" value="Unassembled WGS sequence"/>
</dbReference>
<name>A0ABW0EG80_9BACT</name>
<proteinExistence type="predicted"/>
<comment type="caution">
    <text evidence="1">The sequence shown here is derived from an EMBL/GenBank/DDBJ whole genome shotgun (WGS) entry which is preliminary data.</text>
</comment>
<gene>
    <name evidence="1" type="ORF">ACFPIB_15815</name>
</gene>
<sequence length="119" mass="13704">MGALLSFKNDSLKLQLVNDKSLLNLNISASNEENFFDADLVNSLLLLEKDENLKIGQFAKRQIIMKRLDLEEQAALIRDNWERLILLFNHQNINSTKIRLDKLGIERAEITFGKSVFKS</sequence>
<accession>A0ABW0EG80</accession>
<protein>
    <submittedName>
        <fullName evidence="1">Uncharacterized protein</fullName>
    </submittedName>
</protein>
<organism evidence="1 2">
    <name type="scientific">Adhaeribacter terreus</name>
    <dbReference type="NCBI Taxonomy" id="529703"/>
    <lineage>
        <taxon>Bacteria</taxon>
        <taxon>Pseudomonadati</taxon>
        <taxon>Bacteroidota</taxon>
        <taxon>Cytophagia</taxon>
        <taxon>Cytophagales</taxon>
        <taxon>Hymenobacteraceae</taxon>
        <taxon>Adhaeribacter</taxon>
    </lineage>
</organism>
<keyword evidence="2" id="KW-1185">Reference proteome</keyword>
<dbReference type="EMBL" id="JBHSKT010000011">
    <property type="protein sequence ID" value="MFC5272085.1"/>
    <property type="molecule type" value="Genomic_DNA"/>
</dbReference>